<dbReference type="InterPro" id="IPR027844">
    <property type="entry name" value="INTS15"/>
</dbReference>
<name>A0ABV0NIR2_9TELE</name>
<dbReference type="Proteomes" id="UP001476798">
    <property type="component" value="Unassembled WGS sequence"/>
</dbReference>
<evidence type="ECO:0000313" key="2">
    <source>
        <dbReference type="Proteomes" id="UP001476798"/>
    </source>
</evidence>
<sequence>MGDIRQSLLPRDVLSAAKELLYHLDIYICNMVQSGRQPPQVDSKTLDLIEEFILHTPKDRNAPVRELQLLEIMCSCFQEQSRDTVRQLMFSALFNLQGNQADESRMALLSKLVSMAVAVGRVPILECAATWLQVRNRYPLKTSDRGVGSYRLCRTHRVYCVRLAQVLVDDYCSMVPGSGPTLRNIHSASPRFCCQFITAVTTLYDLTSDELTPPLELLQMIVSWIQDDPRLVLITFLNSPLSGSQPISSLDITPLGGLIRWCIKAPLAYRRDKKQAGTDGSSDGEPDAAHLFSALHLSVFMLLPNILNEKGLFGRLTLLQMESVAALTSDLSRLLDQADKHTHAATTDTHVASQLSLDRLAQALQVAMASGALLCSRGMSAQKAWSPDRTDTHTEERESVKS</sequence>
<evidence type="ECO:0000313" key="1">
    <source>
        <dbReference type="EMBL" id="MEQ2170112.1"/>
    </source>
</evidence>
<dbReference type="PANTHER" id="PTHR14540:SF2">
    <property type="entry name" value="INTEGRATOR COMPLEX SUBUNIT 15"/>
    <property type="match status" value="1"/>
</dbReference>
<comment type="caution">
    <text evidence="1">The sequence shown here is derived from an EMBL/GenBank/DDBJ whole genome shotgun (WGS) entry which is preliminary data.</text>
</comment>
<accession>A0ABV0NIR2</accession>
<dbReference type="EMBL" id="JAHRIO010035691">
    <property type="protein sequence ID" value="MEQ2170112.1"/>
    <property type="molecule type" value="Genomic_DNA"/>
</dbReference>
<dbReference type="PANTHER" id="PTHR14540">
    <property type="entry name" value="INTEGRATOR COMPLEX SUBUNIT 15"/>
    <property type="match status" value="1"/>
</dbReference>
<protein>
    <submittedName>
        <fullName evidence="1">Uncharacterized protein</fullName>
    </submittedName>
</protein>
<gene>
    <name evidence="1" type="ORF">GOODEAATRI_031960</name>
</gene>
<proteinExistence type="predicted"/>
<reference evidence="1 2" key="1">
    <citation type="submission" date="2021-06" db="EMBL/GenBank/DDBJ databases">
        <authorList>
            <person name="Palmer J.M."/>
        </authorList>
    </citation>
    <scope>NUCLEOTIDE SEQUENCE [LARGE SCALE GENOMIC DNA]</scope>
    <source>
        <strain evidence="1 2">GA_2019</strain>
        <tissue evidence="1">Muscle</tissue>
    </source>
</reference>
<dbReference type="Pfam" id="PF14964">
    <property type="entry name" value="INTS15"/>
    <property type="match status" value="1"/>
</dbReference>
<organism evidence="1 2">
    <name type="scientific">Goodea atripinnis</name>
    <dbReference type="NCBI Taxonomy" id="208336"/>
    <lineage>
        <taxon>Eukaryota</taxon>
        <taxon>Metazoa</taxon>
        <taxon>Chordata</taxon>
        <taxon>Craniata</taxon>
        <taxon>Vertebrata</taxon>
        <taxon>Euteleostomi</taxon>
        <taxon>Actinopterygii</taxon>
        <taxon>Neopterygii</taxon>
        <taxon>Teleostei</taxon>
        <taxon>Neoteleostei</taxon>
        <taxon>Acanthomorphata</taxon>
        <taxon>Ovalentaria</taxon>
        <taxon>Atherinomorphae</taxon>
        <taxon>Cyprinodontiformes</taxon>
        <taxon>Goodeidae</taxon>
        <taxon>Goodea</taxon>
    </lineage>
</organism>
<keyword evidence="2" id="KW-1185">Reference proteome</keyword>